<proteinExistence type="predicted"/>
<evidence type="ECO:0000313" key="2">
    <source>
        <dbReference type="Proteomes" id="UP001140510"/>
    </source>
</evidence>
<gene>
    <name evidence="1" type="ORF">N0V91_008410</name>
</gene>
<sequence>MQPACRFLQLPGELRIQIFVYISTGWNLRPTLYADGSILMASGDDLHGASGHGAKSIRETDTPNAASLTCRQMYAKTKNMLYKYSEYELRWQYFTKRLNLWVDDELRAVVWEG</sequence>
<dbReference type="EMBL" id="JAPEVA010000083">
    <property type="protein sequence ID" value="KAJ4400779.1"/>
    <property type="molecule type" value="Genomic_DNA"/>
</dbReference>
<accession>A0A9W8Z9E1</accession>
<name>A0A9W8Z9E1_9PLEO</name>
<reference evidence="1" key="1">
    <citation type="submission" date="2022-10" db="EMBL/GenBank/DDBJ databases">
        <title>Tapping the CABI collections for fungal endophytes: first genome assemblies for Collariella, Neodidymelliopsis, Ascochyta clinopodiicola, Didymella pomorum, Didymosphaeria variabile, Neocosmospora piperis and Neocucurbitaria cava.</title>
        <authorList>
            <person name="Hill R."/>
        </authorList>
    </citation>
    <scope>NUCLEOTIDE SEQUENCE</scope>
    <source>
        <strain evidence="1">IMI 355091</strain>
    </source>
</reference>
<evidence type="ECO:0000313" key="1">
    <source>
        <dbReference type="EMBL" id="KAJ4400779.1"/>
    </source>
</evidence>
<comment type="caution">
    <text evidence="1">The sequence shown here is derived from an EMBL/GenBank/DDBJ whole genome shotgun (WGS) entry which is preliminary data.</text>
</comment>
<protein>
    <submittedName>
        <fullName evidence="1">Uncharacterized protein</fullName>
    </submittedName>
</protein>
<keyword evidence="2" id="KW-1185">Reference proteome</keyword>
<dbReference type="AlphaFoldDB" id="A0A9W8Z9E1"/>
<organism evidence="1 2">
    <name type="scientific">Didymella pomorum</name>
    <dbReference type="NCBI Taxonomy" id="749634"/>
    <lineage>
        <taxon>Eukaryota</taxon>
        <taxon>Fungi</taxon>
        <taxon>Dikarya</taxon>
        <taxon>Ascomycota</taxon>
        <taxon>Pezizomycotina</taxon>
        <taxon>Dothideomycetes</taxon>
        <taxon>Pleosporomycetidae</taxon>
        <taxon>Pleosporales</taxon>
        <taxon>Pleosporineae</taxon>
        <taxon>Didymellaceae</taxon>
        <taxon>Didymella</taxon>
    </lineage>
</organism>
<dbReference type="OrthoDB" id="5413827at2759"/>
<dbReference type="Proteomes" id="UP001140510">
    <property type="component" value="Unassembled WGS sequence"/>
</dbReference>